<sequence length="168" mass="20397">MTLECKTQNNQHQEFICLLINQQQILSPIHTVQKIIRIQQKDNTHQERHLNRVIAQEKISSHHILVQKQLSFISILIYLNQCMQIIYLYILCTQSSFILSFQAQIISKNQIFIRSFIQFVILQSFQLNFQIKYFQNEQIYFYFEYTNIPDYSILFYILKAIPFYRQFL</sequence>
<proteinExistence type="predicted"/>
<dbReference type="AlphaFoldDB" id="W7X8G4"/>
<dbReference type="EMBL" id="GG662540">
    <property type="protein sequence ID" value="EWS72698.1"/>
    <property type="molecule type" value="Genomic_DNA"/>
</dbReference>
<keyword evidence="2" id="KW-1185">Reference proteome</keyword>
<dbReference type="KEGG" id="tet:TTHERM_000624499"/>
<protein>
    <submittedName>
        <fullName evidence="1">Transmembrane protein, putative</fullName>
    </submittedName>
</protein>
<accession>W7X8G4</accession>
<reference evidence="2" key="1">
    <citation type="journal article" date="2006" name="PLoS Biol.">
        <title>Macronuclear genome sequence of the ciliate Tetrahymena thermophila, a model eukaryote.</title>
        <authorList>
            <person name="Eisen J.A."/>
            <person name="Coyne R.S."/>
            <person name="Wu M."/>
            <person name="Wu D."/>
            <person name="Thiagarajan M."/>
            <person name="Wortman J.R."/>
            <person name="Badger J.H."/>
            <person name="Ren Q."/>
            <person name="Amedeo P."/>
            <person name="Jones K.M."/>
            <person name="Tallon L.J."/>
            <person name="Delcher A.L."/>
            <person name="Salzberg S.L."/>
            <person name="Silva J.C."/>
            <person name="Haas B.J."/>
            <person name="Majoros W.H."/>
            <person name="Farzad M."/>
            <person name="Carlton J.M."/>
            <person name="Smith R.K. Jr."/>
            <person name="Garg J."/>
            <person name="Pearlman R.E."/>
            <person name="Karrer K.M."/>
            <person name="Sun L."/>
            <person name="Manning G."/>
            <person name="Elde N.C."/>
            <person name="Turkewitz A.P."/>
            <person name="Asai D.J."/>
            <person name="Wilkes D.E."/>
            <person name="Wang Y."/>
            <person name="Cai H."/>
            <person name="Collins K."/>
            <person name="Stewart B.A."/>
            <person name="Lee S.R."/>
            <person name="Wilamowska K."/>
            <person name="Weinberg Z."/>
            <person name="Ruzzo W.L."/>
            <person name="Wloga D."/>
            <person name="Gaertig J."/>
            <person name="Frankel J."/>
            <person name="Tsao C.-C."/>
            <person name="Gorovsky M.A."/>
            <person name="Keeling P.J."/>
            <person name="Waller R.F."/>
            <person name="Patron N.J."/>
            <person name="Cherry J.M."/>
            <person name="Stover N.A."/>
            <person name="Krieger C.J."/>
            <person name="del Toro C."/>
            <person name="Ryder H.F."/>
            <person name="Williamson S.C."/>
            <person name="Barbeau R.A."/>
            <person name="Hamilton E.P."/>
            <person name="Orias E."/>
        </authorList>
    </citation>
    <scope>NUCLEOTIDE SEQUENCE [LARGE SCALE GENOMIC DNA]</scope>
    <source>
        <strain evidence="2">SB210</strain>
    </source>
</reference>
<dbReference type="GeneID" id="24439874"/>
<organism evidence="1 2">
    <name type="scientific">Tetrahymena thermophila (strain SB210)</name>
    <dbReference type="NCBI Taxonomy" id="312017"/>
    <lineage>
        <taxon>Eukaryota</taxon>
        <taxon>Sar</taxon>
        <taxon>Alveolata</taxon>
        <taxon>Ciliophora</taxon>
        <taxon>Intramacronucleata</taxon>
        <taxon>Oligohymenophorea</taxon>
        <taxon>Hymenostomatida</taxon>
        <taxon>Tetrahymenina</taxon>
        <taxon>Tetrahymenidae</taxon>
        <taxon>Tetrahymena</taxon>
    </lineage>
</organism>
<keyword evidence="1" id="KW-0472">Membrane</keyword>
<dbReference type="Proteomes" id="UP000009168">
    <property type="component" value="Unassembled WGS sequence"/>
</dbReference>
<keyword evidence="1" id="KW-0812">Transmembrane</keyword>
<name>W7X8G4_TETTS</name>
<evidence type="ECO:0000313" key="1">
    <source>
        <dbReference type="EMBL" id="EWS72698.1"/>
    </source>
</evidence>
<gene>
    <name evidence="1" type="ORF">TTHERM_000624499</name>
</gene>
<dbReference type="RefSeq" id="XP_012654774.1">
    <property type="nucleotide sequence ID" value="XM_012799320.1"/>
</dbReference>
<evidence type="ECO:0000313" key="2">
    <source>
        <dbReference type="Proteomes" id="UP000009168"/>
    </source>
</evidence>
<dbReference type="InParanoid" id="W7X8G4"/>